<dbReference type="Gene3D" id="3.90.1640.10">
    <property type="entry name" value="inorganic pyrophosphatase (n-terminal core)"/>
    <property type="match status" value="1"/>
</dbReference>
<keyword evidence="7" id="KW-1185">Reference proteome</keyword>
<dbReference type="Pfam" id="PF02833">
    <property type="entry name" value="DHHA2"/>
    <property type="match status" value="1"/>
</dbReference>
<dbReference type="Pfam" id="PF01368">
    <property type="entry name" value="DHH"/>
    <property type="match status" value="1"/>
</dbReference>
<dbReference type="AlphaFoldDB" id="A0A4P9Z745"/>
<dbReference type="GO" id="GO:0005737">
    <property type="term" value="C:cytoplasm"/>
    <property type="evidence" value="ECO:0007669"/>
    <property type="project" value="InterPro"/>
</dbReference>
<dbReference type="Proteomes" id="UP000268321">
    <property type="component" value="Unassembled WGS sequence"/>
</dbReference>
<dbReference type="SMART" id="SM01131">
    <property type="entry name" value="DHHA2"/>
    <property type="match status" value="1"/>
</dbReference>
<dbReference type="GO" id="GO:0004309">
    <property type="term" value="F:exopolyphosphatase activity"/>
    <property type="evidence" value="ECO:0007669"/>
    <property type="project" value="TreeGrafter"/>
</dbReference>
<dbReference type="SUPFAM" id="SSF64182">
    <property type="entry name" value="DHH phosphoesterases"/>
    <property type="match status" value="1"/>
</dbReference>
<sequence length="398" mass="44397">MSLKSFLVNVKNTPVAGPVVRLVTGNQSCDMDSISSAIAYAFFRNKYPGEELYRPVLNIPREQLRLRKDVVLFLQAHDVGPADLYFLEDVAVWQKQLPHAAFDVALVDHCNIQGAAFAALHEEGRVHVTAIIDHHEDEGVFLDASPRVIYPAGLCTSLVFQHWNSMGVRADCAIVNLLLALLLIDTDNMRQKVQPCDEEARAAYRRLLAQQDACVASKGQLVVRGEQDNFCDVYRALKAAKKDMAGLLAHDVLAKDFKLFDLPRNDGCIVRFGFSSVPKPASWLFSSFTAADWTAALEMIQTEHGLDAMVVTTSFHRADTDEHARELCYYPVQPQLADVPHYASLLALDERVFRVDSIGDALGEINAQLPLRVYNMGNTSASRKQVVPLLREIVRMNF</sequence>
<dbReference type="PANTHER" id="PTHR12112:SF39">
    <property type="entry name" value="EG:152A3.5 PROTEIN (FBGN0003116_PN PROTEIN)"/>
    <property type="match status" value="1"/>
</dbReference>
<dbReference type="Gene3D" id="3.10.310.20">
    <property type="entry name" value="DHHA2 domain"/>
    <property type="match status" value="1"/>
</dbReference>
<gene>
    <name evidence="6" type="ORF">METBISCDRAFT_32186</name>
</gene>
<accession>A0A4P9Z745</accession>
<feature type="domain" description="DHHA2" evidence="5">
    <location>
        <begin position="234"/>
        <end position="394"/>
    </location>
</feature>
<dbReference type="InterPro" id="IPR038763">
    <property type="entry name" value="DHH_sf"/>
</dbReference>
<protein>
    <submittedName>
        <fullName evidence="6">DHH phosphoesterase</fullName>
    </submittedName>
</protein>
<keyword evidence="4" id="KW-0464">Manganese</keyword>
<organism evidence="6 7">
    <name type="scientific">Metschnikowia bicuspidata</name>
    <dbReference type="NCBI Taxonomy" id="27322"/>
    <lineage>
        <taxon>Eukaryota</taxon>
        <taxon>Fungi</taxon>
        <taxon>Dikarya</taxon>
        <taxon>Ascomycota</taxon>
        <taxon>Saccharomycotina</taxon>
        <taxon>Pichiomycetes</taxon>
        <taxon>Metschnikowiaceae</taxon>
        <taxon>Metschnikowia</taxon>
    </lineage>
</organism>
<evidence type="ECO:0000256" key="1">
    <source>
        <dbReference type="ARBA" id="ARBA00001936"/>
    </source>
</evidence>
<name>A0A4P9Z745_9ASCO</name>
<dbReference type="PANTHER" id="PTHR12112">
    <property type="entry name" value="BNIP - RELATED"/>
    <property type="match status" value="1"/>
</dbReference>
<dbReference type="InterPro" id="IPR004097">
    <property type="entry name" value="DHHA2"/>
</dbReference>
<dbReference type="InterPro" id="IPR038222">
    <property type="entry name" value="DHHA2_dom_sf"/>
</dbReference>
<evidence type="ECO:0000256" key="3">
    <source>
        <dbReference type="ARBA" id="ARBA00022801"/>
    </source>
</evidence>
<reference evidence="7" key="1">
    <citation type="journal article" date="2018" name="Nat. Microbiol.">
        <title>Leveraging single-cell genomics to expand the fungal tree of life.</title>
        <authorList>
            <person name="Ahrendt S.R."/>
            <person name="Quandt C.A."/>
            <person name="Ciobanu D."/>
            <person name="Clum A."/>
            <person name="Salamov A."/>
            <person name="Andreopoulos B."/>
            <person name="Cheng J.F."/>
            <person name="Woyke T."/>
            <person name="Pelin A."/>
            <person name="Henrissat B."/>
            <person name="Reynolds N.K."/>
            <person name="Benny G.L."/>
            <person name="Smith M.E."/>
            <person name="James T.Y."/>
            <person name="Grigoriev I.V."/>
        </authorList>
    </citation>
    <scope>NUCLEOTIDE SEQUENCE [LARGE SCALE GENOMIC DNA]</scope>
    <source>
        <strain evidence="7">Baker2002</strain>
    </source>
</reference>
<evidence type="ECO:0000256" key="4">
    <source>
        <dbReference type="ARBA" id="ARBA00023211"/>
    </source>
</evidence>
<keyword evidence="2" id="KW-0479">Metal-binding</keyword>
<dbReference type="GO" id="GO:0046872">
    <property type="term" value="F:metal ion binding"/>
    <property type="evidence" value="ECO:0007669"/>
    <property type="project" value="UniProtKB-KW"/>
</dbReference>
<evidence type="ECO:0000313" key="7">
    <source>
        <dbReference type="Proteomes" id="UP000268321"/>
    </source>
</evidence>
<dbReference type="OrthoDB" id="374045at2759"/>
<evidence type="ECO:0000259" key="5">
    <source>
        <dbReference type="SMART" id="SM01131"/>
    </source>
</evidence>
<proteinExistence type="predicted"/>
<dbReference type="InterPro" id="IPR001667">
    <property type="entry name" value="DDH_dom"/>
</dbReference>
<comment type="cofactor">
    <cofactor evidence="1">
        <name>Mn(2+)</name>
        <dbReference type="ChEBI" id="CHEBI:29035"/>
    </cofactor>
</comment>
<keyword evidence="3" id="KW-0378">Hydrolase</keyword>
<evidence type="ECO:0000313" key="6">
    <source>
        <dbReference type="EMBL" id="RKP28456.1"/>
    </source>
</evidence>
<evidence type="ECO:0000256" key="2">
    <source>
        <dbReference type="ARBA" id="ARBA00022723"/>
    </source>
</evidence>
<dbReference type="EMBL" id="ML004898">
    <property type="protein sequence ID" value="RKP28456.1"/>
    <property type="molecule type" value="Genomic_DNA"/>
</dbReference>